<comment type="caution">
    <text evidence="1">The sequence shown here is derived from an EMBL/GenBank/DDBJ whole genome shotgun (WGS) entry which is preliminary data.</text>
</comment>
<dbReference type="Proteomes" id="UP000275456">
    <property type="component" value="Unassembled WGS sequence"/>
</dbReference>
<evidence type="ECO:0000313" key="1">
    <source>
        <dbReference type="EMBL" id="ROR65334.1"/>
    </source>
</evidence>
<evidence type="ECO:0000313" key="2">
    <source>
        <dbReference type="Proteomes" id="UP000275456"/>
    </source>
</evidence>
<name>A0A3N2AQM1_9MICO</name>
<protein>
    <submittedName>
        <fullName evidence="1">Uncharacterized protein</fullName>
    </submittedName>
</protein>
<accession>A0A3N2AQM1</accession>
<proteinExistence type="predicted"/>
<dbReference type="EMBL" id="RKHJ01000001">
    <property type="protein sequence ID" value="ROR65334.1"/>
    <property type="molecule type" value="Genomic_DNA"/>
</dbReference>
<keyword evidence="2" id="KW-1185">Reference proteome</keyword>
<dbReference type="AlphaFoldDB" id="A0A3N2AQM1"/>
<reference evidence="1 2" key="1">
    <citation type="submission" date="2018-11" db="EMBL/GenBank/DDBJ databases">
        <title>Sequencing the genomes of 1000 actinobacteria strains.</title>
        <authorList>
            <person name="Klenk H.-P."/>
        </authorList>
    </citation>
    <scope>NUCLEOTIDE SEQUENCE [LARGE SCALE GENOMIC DNA]</scope>
    <source>
        <strain evidence="1 2">DSM 9580</strain>
    </source>
</reference>
<dbReference type="RefSeq" id="WP_123696430.1">
    <property type="nucleotide sequence ID" value="NZ_RKHJ01000001.1"/>
</dbReference>
<gene>
    <name evidence="1" type="ORF">EDD26_0700</name>
</gene>
<sequence length="211" mass="22466">MAPTATQASEFDTHAAPFIEASEPVYALIGAVIIGQDRDGSPAYYLTVGEGLARPFDLVLLPAMEFFEKPRTESQVRAWLTLLGETTALLDQLLANQLLVKIDTTTPLSALESLSGLTVIAQSLPDASQTQIDGTVWALPFGGGPAYIVGAELASALWWPDRTAELSTMVSSIATAQGDGLDIAARRVLTEIPALLEFGLARLEWLNGPRG</sequence>
<organism evidence="1 2">
    <name type="scientific">Agrococcus jenensis</name>
    <dbReference type="NCBI Taxonomy" id="46353"/>
    <lineage>
        <taxon>Bacteria</taxon>
        <taxon>Bacillati</taxon>
        <taxon>Actinomycetota</taxon>
        <taxon>Actinomycetes</taxon>
        <taxon>Micrococcales</taxon>
        <taxon>Microbacteriaceae</taxon>
        <taxon>Agrococcus</taxon>
    </lineage>
</organism>